<keyword evidence="4" id="KW-1185">Reference proteome</keyword>
<name>A0A0G3WCE2_9CLOT</name>
<keyword evidence="1" id="KW-0472">Membrane</keyword>
<dbReference type="InterPro" id="IPR050570">
    <property type="entry name" value="Cell_wall_metabolism_enzyme"/>
</dbReference>
<proteinExistence type="predicted"/>
<dbReference type="EMBL" id="CP009687">
    <property type="protein sequence ID" value="AKL95099.1"/>
    <property type="molecule type" value="Genomic_DNA"/>
</dbReference>
<keyword evidence="1" id="KW-0812">Transmembrane</keyword>
<dbReference type="PANTHER" id="PTHR21666">
    <property type="entry name" value="PEPTIDASE-RELATED"/>
    <property type="match status" value="1"/>
</dbReference>
<dbReference type="Proteomes" id="UP000035704">
    <property type="component" value="Chromosome"/>
</dbReference>
<evidence type="ECO:0000313" key="3">
    <source>
        <dbReference type="EMBL" id="AKL95099.1"/>
    </source>
</evidence>
<dbReference type="OrthoDB" id="9814460at2"/>
<dbReference type="PATRIC" id="fig|84022.6.peg.1645"/>
<protein>
    <submittedName>
        <fullName evidence="3">Peptidase M23B</fullName>
    </submittedName>
</protein>
<dbReference type="PANTHER" id="PTHR21666:SF270">
    <property type="entry name" value="MUREIN HYDROLASE ACTIVATOR ENVC"/>
    <property type="match status" value="1"/>
</dbReference>
<sequence length="235" mass="26816">MNGRKRDTPIQSMRIFQNTMYKDNEAFGGIDFNLWLHQTLIRLGVCLIILFTVVVIKNINTKPTNYIIDKVTYNVNKEFEIAENYDRYKNMIVSLTRRGEEALAVINIGTFSKLQFANPMEGMVVTFFQDEQESGKVSRGIDIEGKAGENVLAAQEGVVMEVGQNQSSGNYVIIKHKGELLSVYKNLEKYVVDKNQKVVMGEVIGTSSGKLQFEVWRDREPIDPFELIDFHTESM</sequence>
<accession>A0A0G3WCE2</accession>
<evidence type="ECO:0000256" key="1">
    <source>
        <dbReference type="SAM" id="Phobius"/>
    </source>
</evidence>
<dbReference type="STRING" id="84022.CACET_c16500"/>
<keyword evidence="1" id="KW-1133">Transmembrane helix</keyword>
<dbReference type="InterPro" id="IPR016047">
    <property type="entry name" value="M23ase_b-sheet_dom"/>
</dbReference>
<reference evidence="3 4" key="1">
    <citation type="submission" date="2014-10" db="EMBL/GenBank/DDBJ databases">
        <title>Genome sequence of Clostridium aceticum DSM 1496.</title>
        <authorList>
            <person name="Poehlein A."/>
            <person name="Schiel-Bengelsdorf B."/>
            <person name="Gottschalk G."/>
            <person name="Duerre P."/>
            <person name="Daniel R."/>
        </authorList>
    </citation>
    <scope>NUCLEOTIDE SEQUENCE [LARGE SCALE GENOMIC DNA]</scope>
    <source>
        <strain evidence="3 4">DSM 1496</strain>
    </source>
</reference>
<organism evidence="3 4">
    <name type="scientific">Clostridium aceticum</name>
    <dbReference type="NCBI Taxonomy" id="84022"/>
    <lineage>
        <taxon>Bacteria</taxon>
        <taxon>Bacillati</taxon>
        <taxon>Bacillota</taxon>
        <taxon>Clostridia</taxon>
        <taxon>Eubacteriales</taxon>
        <taxon>Clostridiaceae</taxon>
        <taxon>Clostridium</taxon>
    </lineage>
</organism>
<dbReference type="CDD" id="cd12797">
    <property type="entry name" value="M23_peptidase"/>
    <property type="match status" value="1"/>
</dbReference>
<dbReference type="Gene3D" id="2.70.70.10">
    <property type="entry name" value="Glucose Permease (Domain IIA)"/>
    <property type="match status" value="1"/>
</dbReference>
<evidence type="ECO:0000259" key="2">
    <source>
        <dbReference type="Pfam" id="PF01551"/>
    </source>
</evidence>
<dbReference type="GO" id="GO:0004222">
    <property type="term" value="F:metalloendopeptidase activity"/>
    <property type="evidence" value="ECO:0007669"/>
    <property type="project" value="TreeGrafter"/>
</dbReference>
<dbReference type="InterPro" id="IPR011055">
    <property type="entry name" value="Dup_hybrid_motif"/>
</dbReference>
<dbReference type="SUPFAM" id="SSF51261">
    <property type="entry name" value="Duplicated hybrid motif"/>
    <property type="match status" value="1"/>
</dbReference>
<feature type="domain" description="M23ase beta-sheet core" evidence="2">
    <location>
        <begin position="138"/>
        <end position="224"/>
    </location>
</feature>
<dbReference type="AlphaFoldDB" id="A0A0G3WCE2"/>
<dbReference type="KEGG" id="cace:CACET_c16500"/>
<dbReference type="Pfam" id="PF01551">
    <property type="entry name" value="Peptidase_M23"/>
    <property type="match status" value="1"/>
</dbReference>
<feature type="transmembrane region" description="Helical" evidence="1">
    <location>
        <begin position="35"/>
        <end position="56"/>
    </location>
</feature>
<gene>
    <name evidence="3" type="ORF">CACET_c16500</name>
</gene>
<evidence type="ECO:0000313" key="4">
    <source>
        <dbReference type="Proteomes" id="UP000035704"/>
    </source>
</evidence>
<dbReference type="RefSeq" id="WP_052661265.1">
    <property type="nucleotide sequence ID" value="NZ_CP009687.1"/>
</dbReference>